<gene>
    <name evidence="1" type="ORF">QCA50_018893</name>
</gene>
<protein>
    <submittedName>
        <fullName evidence="1">Uncharacterized protein</fullName>
    </submittedName>
</protein>
<comment type="caution">
    <text evidence="1">The sequence shown here is derived from an EMBL/GenBank/DDBJ whole genome shotgun (WGS) entry which is preliminary data.</text>
</comment>
<reference evidence="1 2" key="1">
    <citation type="submission" date="2022-09" db="EMBL/GenBank/DDBJ databases">
        <authorList>
            <person name="Palmer J.M."/>
        </authorList>
    </citation>
    <scope>NUCLEOTIDE SEQUENCE [LARGE SCALE GENOMIC DNA]</scope>
    <source>
        <strain evidence="1 2">DSM 7382</strain>
    </source>
</reference>
<dbReference type="AlphaFoldDB" id="A0AAW0FN67"/>
<accession>A0AAW0FN67</accession>
<organism evidence="1 2">
    <name type="scientific">Cerrena zonata</name>
    <dbReference type="NCBI Taxonomy" id="2478898"/>
    <lineage>
        <taxon>Eukaryota</taxon>
        <taxon>Fungi</taxon>
        <taxon>Dikarya</taxon>
        <taxon>Basidiomycota</taxon>
        <taxon>Agaricomycotina</taxon>
        <taxon>Agaricomycetes</taxon>
        <taxon>Polyporales</taxon>
        <taxon>Cerrenaceae</taxon>
        <taxon>Cerrena</taxon>
    </lineage>
</organism>
<evidence type="ECO:0000313" key="2">
    <source>
        <dbReference type="Proteomes" id="UP001385951"/>
    </source>
</evidence>
<dbReference type="EMBL" id="JASBNA010000077">
    <property type="protein sequence ID" value="KAK7678100.1"/>
    <property type="molecule type" value="Genomic_DNA"/>
</dbReference>
<sequence>MFAPNKSPLLAIVRVALMPVDKYQSKIAFYIFPKSPTLNLLTHDWAVSIQDQIV</sequence>
<dbReference type="Proteomes" id="UP001385951">
    <property type="component" value="Unassembled WGS sequence"/>
</dbReference>
<evidence type="ECO:0000313" key="1">
    <source>
        <dbReference type="EMBL" id="KAK7678100.1"/>
    </source>
</evidence>
<keyword evidence="2" id="KW-1185">Reference proteome</keyword>
<name>A0AAW0FN67_9APHY</name>
<proteinExistence type="predicted"/>